<dbReference type="PRINTS" id="PR01840">
    <property type="entry name" value="TATCFAMILY"/>
</dbReference>
<name>D6Z4B1_DESAT</name>
<feature type="transmembrane region" description="Helical" evidence="5">
    <location>
        <begin position="110"/>
        <end position="141"/>
    </location>
</feature>
<comment type="subcellular location">
    <subcellularLocation>
        <location evidence="5">Cell inner membrane</location>
        <topology evidence="5">Multi-pass membrane protein</topology>
    </subcellularLocation>
    <subcellularLocation>
        <location evidence="1">Membrane</location>
        <topology evidence="1">Multi-pass membrane protein</topology>
    </subcellularLocation>
</comment>
<dbReference type="KEGG" id="dak:DaAHT2_1694"/>
<feature type="transmembrane region" description="Helical" evidence="5">
    <location>
        <begin position="189"/>
        <end position="208"/>
    </location>
</feature>
<proteinExistence type="inferred from homology"/>
<sequence>MSALASHFTPHLRELRRRLLTVIGAIVLASAVVYWFVEDLVRHLSGPLVRIDPELSRLVYTALPEALLSYLKLSLLLGVILALPVAVYQVWMFVAPGLHRREKVVAIKVALWGFLLFAGGALFAYFVVLPQLLVFLLWFATEQIHPHLKLAPYLNFVVRSSLAFGLAFELPFLMVMATRLELVSADYFVRYRTWSYIGMIIISLLLVAGDPVAAFMLAVPLCLLYEAGILIGKIFAPPGGAR</sequence>
<dbReference type="HAMAP" id="MF_00902">
    <property type="entry name" value="TatC"/>
    <property type="match status" value="1"/>
</dbReference>
<comment type="function">
    <text evidence="5">Part of the twin-arginine translocation (Tat) system that transports large folded proteins containing a characteristic twin-arginine motif in their signal peptide across membranes.</text>
</comment>
<keyword evidence="2 5" id="KW-0812">Transmembrane</keyword>
<dbReference type="HOGENOM" id="CLU_031942_1_1_7"/>
<dbReference type="STRING" id="589865.DaAHT2_1694"/>
<keyword evidence="5" id="KW-0653">Protein transport</keyword>
<dbReference type="Proteomes" id="UP000001508">
    <property type="component" value="Chromosome"/>
</dbReference>
<dbReference type="GO" id="GO:0033281">
    <property type="term" value="C:TAT protein transport complex"/>
    <property type="evidence" value="ECO:0007669"/>
    <property type="project" value="UniProtKB-UniRule"/>
</dbReference>
<keyword evidence="3 5" id="KW-1133">Transmembrane helix</keyword>
<comment type="caution">
    <text evidence="5">Lacks conserved residue(s) required for the propagation of feature annotation.</text>
</comment>
<comment type="subunit">
    <text evidence="5">Forms a complex with TatA.</text>
</comment>
<accession>D6Z4B1</accession>
<organism evidence="6 7">
    <name type="scientific">Desulfurivibrio alkaliphilus (strain DSM 19089 / UNIQEM U267 / AHT2)</name>
    <dbReference type="NCBI Taxonomy" id="589865"/>
    <lineage>
        <taxon>Bacteria</taxon>
        <taxon>Pseudomonadati</taxon>
        <taxon>Thermodesulfobacteriota</taxon>
        <taxon>Desulfobulbia</taxon>
        <taxon>Desulfobulbales</taxon>
        <taxon>Desulfobulbaceae</taxon>
        <taxon>Desulfurivibrio</taxon>
    </lineage>
</organism>
<dbReference type="RefSeq" id="WP_013163912.1">
    <property type="nucleotide sequence ID" value="NC_014216.1"/>
</dbReference>
<dbReference type="Pfam" id="PF00902">
    <property type="entry name" value="TatC"/>
    <property type="match status" value="1"/>
</dbReference>
<dbReference type="PANTHER" id="PTHR30371:SF0">
    <property type="entry name" value="SEC-INDEPENDENT PROTEIN TRANSLOCASE PROTEIN TATC, CHLOROPLASTIC-RELATED"/>
    <property type="match status" value="1"/>
</dbReference>
<evidence type="ECO:0000313" key="6">
    <source>
        <dbReference type="EMBL" id="ADH86386.1"/>
    </source>
</evidence>
<keyword evidence="5" id="KW-1003">Cell membrane</keyword>
<dbReference type="NCBIfam" id="TIGR00945">
    <property type="entry name" value="tatC"/>
    <property type="match status" value="1"/>
</dbReference>
<dbReference type="eggNOG" id="COG0805">
    <property type="taxonomic scope" value="Bacteria"/>
</dbReference>
<evidence type="ECO:0000313" key="7">
    <source>
        <dbReference type="Proteomes" id="UP000001508"/>
    </source>
</evidence>
<dbReference type="GO" id="GO:0065002">
    <property type="term" value="P:intracellular protein transmembrane transport"/>
    <property type="evidence" value="ECO:0007669"/>
    <property type="project" value="TreeGrafter"/>
</dbReference>
<evidence type="ECO:0000256" key="1">
    <source>
        <dbReference type="ARBA" id="ARBA00004141"/>
    </source>
</evidence>
<keyword evidence="5" id="KW-0811">Translocation</keyword>
<dbReference type="GO" id="GO:0009977">
    <property type="term" value="F:proton motive force dependent protein transmembrane transporter activity"/>
    <property type="evidence" value="ECO:0007669"/>
    <property type="project" value="TreeGrafter"/>
</dbReference>
<comment type="similarity">
    <text evidence="5">Belongs to the TatC family.</text>
</comment>
<evidence type="ECO:0000256" key="4">
    <source>
        <dbReference type="ARBA" id="ARBA00023136"/>
    </source>
</evidence>
<evidence type="ECO:0000256" key="5">
    <source>
        <dbReference type="HAMAP-Rule" id="MF_00902"/>
    </source>
</evidence>
<dbReference type="FunCoup" id="D6Z4B1">
    <property type="interactions" value="450"/>
</dbReference>
<evidence type="ECO:0000256" key="2">
    <source>
        <dbReference type="ARBA" id="ARBA00022692"/>
    </source>
</evidence>
<dbReference type="EMBL" id="CP001940">
    <property type="protein sequence ID" value="ADH86386.1"/>
    <property type="molecule type" value="Genomic_DNA"/>
</dbReference>
<dbReference type="InParanoid" id="D6Z4B1"/>
<dbReference type="OrthoDB" id="9777044at2"/>
<protein>
    <recommendedName>
        <fullName evidence="5">Sec-independent protein translocase protein TatC</fullName>
    </recommendedName>
</protein>
<feature type="transmembrane region" description="Helical" evidence="5">
    <location>
        <begin position="153"/>
        <end position="177"/>
    </location>
</feature>
<dbReference type="AlphaFoldDB" id="D6Z4B1"/>
<gene>
    <name evidence="5" type="primary">tatC</name>
    <name evidence="6" type="ordered locus">DaAHT2_1694</name>
</gene>
<keyword evidence="4 5" id="KW-0472">Membrane</keyword>
<reference evidence="7" key="1">
    <citation type="submission" date="2010-02" db="EMBL/GenBank/DDBJ databases">
        <title>Complete sequence of Desulfurivibrio alkaliphilus AHT2.</title>
        <authorList>
            <consortium name="US DOE Joint Genome Institute"/>
            <person name="Pitluck S."/>
            <person name="Chertkov O."/>
            <person name="Detter J.C."/>
            <person name="Han C."/>
            <person name="Tapia R."/>
            <person name="Larimer F."/>
            <person name="Land M."/>
            <person name="Hauser L."/>
            <person name="Kyrpides N."/>
            <person name="Mikhailova N."/>
            <person name="Sorokin D.Y."/>
            <person name="Muyzer G."/>
            <person name="Woyke T."/>
        </authorList>
    </citation>
    <scope>NUCLEOTIDE SEQUENCE [LARGE SCALE GENOMIC DNA]</scope>
    <source>
        <strain evidence="7">DSM 19089 / UNIQEM U267 / AHT2</strain>
    </source>
</reference>
<dbReference type="PANTHER" id="PTHR30371">
    <property type="entry name" value="SEC-INDEPENDENT PROTEIN TRANSLOCASE PROTEIN TATC"/>
    <property type="match status" value="1"/>
</dbReference>
<keyword evidence="7" id="KW-1185">Reference proteome</keyword>
<feature type="transmembrane region" description="Helical" evidence="5">
    <location>
        <begin position="73"/>
        <end position="98"/>
    </location>
</feature>
<dbReference type="GO" id="GO:0043953">
    <property type="term" value="P:protein transport by the Tat complex"/>
    <property type="evidence" value="ECO:0007669"/>
    <property type="project" value="UniProtKB-UniRule"/>
</dbReference>
<feature type="transmembrane region" description="Helical" evidence="5">
    <location>
        <begin position="19"/>
        <end position="37"/>
    </location>
</feature>
<keyword evidence="5" id="KW-0997">Cell inner membrane</keyword>
<keyword evidence="5" id="KW-0813">Transport</keyword>
<evidence type="ECO:0000256" key="3">
    <source>
        <dbReference type="ARBA" id="ARBA00022989"/>
    </source>
</evidence>
<dbReference type="InterPro" id="IPR002033">
    <property type="entry name" value="TatC"/>
</dbReference>